<comment type="caution">
    <text evidence="1">The sequence shown here is derived from an EMBL/GenBank/DDBJ whole genome shotgun (WGS) entry which is preliminary data.</text>
</comment>
<proteinExistence type="predicted"/>
<dbReference type="Gene3D" id="2.60.40.10">
    <property type="entry name" value="Immunoglobulins"/>
    <property type="match status" value="2"/>
</dbReference>
<reference evidence="1" key="1">
    <citation type="submission" date="2020-01" db="EMBL/GenBank/DDBJ databases">
        <title>Muricauda ochracea sp. nov., isolated from a tidal flat of Garorim bay in Korea.</title>
        <authorList>
            <person name="Kim D."/>
            <person name="Yoo Y."/>
            <person name="Kim J.-J."/>
        </authorList>
    </citation>
    <scope>NUCLEOTIDE SEQUENCE</scope>
    <source>
        <strain evidence="1">JGD-17</strain>
    </source>
</reference>
<organism evidence="1 2">
    <name type="scientific">Flagellimonas ochracea</name>
    <dbReference type="NCBI Taxonomy" id="2696472"/>
    <lineage>
        <taxon>Bacteria</taxon>
        <taxon>Pseudomonadati</taxon>
        <taxon>Bacteroidota</taxon>
        <taxon>Flavobacteriia</taxon>
        <taxon>Flavobacteriales</taxon>
        <taxon>Flavobacteriaceae</taxon>
        <taxon>Flagellimonas</taxon>
    </lineage>
</organism>
<dbReference type="AlphaFoldDB" id="A0A964TEM3"/>
<feature type="non-terminal residue" evidence="1">
    <location>
        <position position="1"/>
    </location>
</feature>
<sequence>IYLGIGFSVLSICFACEDILEVPDITDQTVLILAPKEGSTIDVNEVGFNWEALADATSYRIQIATPNFENAVQFVMDSVVPVDTLGNVTTRVNVALTNGNYTWRIKALNSDYETSYSSSSFQVNGDANADLIPPNTPQLVTPADGSSQNNTTVNFTWTREDVAGTSERDSIFIYSDANLQNLTMKAIGANKGFTTDLSVGTFYWLVRAYDTAGNESENSDNYSFTIEE</sequence>
<protein>
    <recommendedName>
        <fullName evidence="3">Fibronectin type-III domain-containing protein</fullName>
    </recommendedName>
</protein>
<name>A0A964TEM3_9FLAO</name>
<evidence type="ECO:0000313" key="2">
    <source>
        <dbReference type="Proteomes" id="UP000667650"/>
    </source>
</evidence>
<dbReference type="EMBL" id="JAAABI010000022">
    <property type="protein sequence ID" value="NAY93514.1"/>
    <property type="molecule type" value="Genomic_DNA"/>
</dbReference>
<evidence type="ECO:0008006" key="3">
    <source>
        <dbReference type="Google" id="ProtNLM"/>
    </source>
</evidence>
<evidence type="ECO:0000313" key="1">
    <source>
        <dbReference type="EMBL" id="NAY93514.1"/>
    </source>
</evidence>
<accession>A0A964TEM3</accession>
<dbReference type="InterPro" id="IPR013783">
    <property type="entry name" value="Ig-like_fold"/>
</dbReference>
<gene>
    <name evidence="1" type="ORF">GTQ34_16525</name>
</gene>
<keyword evidence="2" id="KW-1185">Reference proteome</keyword>
<dbReference type="Proteomes" id="UP000667650">
    <property type="component" value="Unassembled WGS sequence"/>
</dbReference>